<evidence type="ECO:0000256" key="1">
    <source>
        <dbReference type="SAM" id="SignalP"/>
    </source>
</evidence>
<evidence type="ECO:0000313" key="2">
    <source>
        <dbReference type="EMBL" id="ODA32207.1"/>
    </source>
</evidence>
<dbReference type="STRING" id="1080227.A8L45_14205"/>
<dbReference type="Proteomes" id="UP000094936">
    <property type="component" value="Unassembled WGS sequence"/>
</dbReference>
<organism evidence="2 3">
    <name type="scientific">Veronia pacifica</name>
    <dbReference type="NCBI Taxonomy" id="1080227"/>
    <lineage>
        <taxon>Bacteria</taxon>
        <taxon>Pseudomonadati</taxon>
        <taxon>Pseudomonadota</taxon>
        <taxon>Gammaproteobacteria</taxon>
        <taxon>Vibrionales</taxon>
        <taxon>Vibrionaceae</taxon>
        <taxon>Veronia</taxon>
    </lineage>
</organism>
<keyword evidence="3" id="KW-1185">Reference proteome</keyword>
<sequence>MKKILGILLCLLSWSAVAERQFDVEVIVFKRNQNPDMVKESWPEQTPAINFSGSVPASNSASMLIHDLQVLPKNKWRLNGVYKKLANHAGFQPLIHVAWRQGDAGRAKMPPIRLTAGRNYDSEYYADGTPIAAGGAFTQVSDGTDSEPSRGPLFTLDGTIRVYVQHYLFIETDLRLREPGERKQLSAVNEILQSEAPEGTTVITGVEDESTQGLTQLEKTYSVDKFLRSFSFIQKRRMRSGEIHYLDHPLMGLIIQVRRV</sequence>
<accession>A0A1C3EG34</accession>
<dbReference type="OrthoDB" id="5566524at2"/>
<dbReference type="AlphaFoldDB" id="A0A1C3EG34"/>
<comment type="caution">
    <text evidence="2">The sequence shown here is derived from an EMBL/GenBank/DDBJ whole genome shotgun (WGS) entry which is preliminary data.</text>
</comment>
<proteinExistence type="predicted"/>
<evidence type="ECO:0008006" key="4">
    <source>
        <dbReference type="Google" id="ProtNLM"/>
    </source>
</evidence>
<dbReference type="RefSeq" id="WP_068903403.1">
    <property type="nucleotide sequence ID" value="NZ_JBHUIF010000029.1"/>
</dbReference>
<reference evidence="2 3" key="1">
    <citation type="submission" date="2016-05" db="EMBL/GenBank/DDBJ databases">
        <title>Genomic Taxonomy of the Vibrionaceae.</title>
        <authorList>
            <person name="Gomez-Gil B."/>
            <person name="Enciso-Ibarra J."/>
        </authorList>
    </citation>
    <scope>NUCLEOTIDE SEQUENCE [LARGE SCALE GENOMIC DNA]</scope>
    <source>
        <strain evidence="2 3">CAIM 1920</strain>
    </source>
</reference>
<dbReference type="EMBL" id="LYBM01000026">
    <property type="protein sequence ID" value="ODA32207.1"/>
    <property type="molecule type" value="Genomic_DNA"/>
</dbReference>
<feature type="chain" id="PRO_5008673061" description="Peptidoglycan-binding protein CsiV" evidence="1">
    <location>
        <begin position="19"/>
        <end position="260"/>
    </location>
</feature>
<feature type="signal peptide" evidence="1">
    <location>
        <begin position="1"/>
        <end position="18"/>
    </location>
</feature>
<evidence type="ECO:0000313" key="3">
    <source>
        <dbReference type="Proteomes" id="UP000094936"/>
    </source>
</evidence>
<protein>
    <recommendedName>
        <fullName evidence="4">Peptidoglycan-binding protein CsiV</fullName>
    </recommendedName>
</protein>
<dbReference type="InterPro" id="IPR021241">
    <property type="entry name" value="CsiV"/>
</dbReference>
<keyword evidence="1" id="KW-0732">Signal</keyword>
<gene>
    <name evidence="2" type="ORF">A8L45_14205</name>
</gene>
<dbReference type="Pfam" id="PF10972">
    <property type="entry name" value="CsiV"/>
    <property type="match status" value="1"/>
</dbReference>
<name>A0A1C3EG34_9GAMM</name>